<keyword evidence="4" id="KW-1185">Reference proteome</keyword>
<dbReference type="PANTHER" id="PTHR37828:SF1">
    <property type="entry name" value="YCII-RELATED DOMAIN-CONTAINING PROTEIN"/>
    <property type="match status" value="1"/>
</dbReference>
<evidence type="ECO:0000256" key="1">
    <source>
        <dbReference type="ARBA" id="ARBA00007689"/>
    </source>
</evidence>
<reference evidence="3 4" key="1">
    <citation type="submission" date="2018-06" db="EMBL/GenBank/DDBJ databases">
        <title>Genomic Encyclopedia of Type Strains, Phase IV (KMG-IV): sequencing the most valuable type-strain genomes for metagenomic binning, comparative biology and taxonomic classification.</title>
        <authorList>
            <person name="Goeker M."/>
        </authorList>
    </citation>
    <scope>NUCLEOTIDE SEQUENCE [LARGE SCALE GENOMIC DNA]</scope>
    <source>
        <strain evidence="3 4">DSM 45521</strain>
    </source>
</reference>
<feature type="domain" description="YCII-related" evidence="2">
    <location>
        <begin position="1"/>
        <end position="81"/>
    </location>
</feature>
<organism evidence="3 4">
    <name type="scientific">Williamsia limnetica</name>
    <dbReference type="NCBI Taxonomy" id="882452"/>
    <lineage>
        <taxon>Bacteria</taxon>
        <taxon>Bacillati</taxon>
        <taxon>Actinomycetota</taxon>
        <taxon>Actinomycetes</taxon>
        <taxon>Mycobacteriales</taxon>
        <taxon>Nocardiaceae</taxon>
        <taxon>Williamsia</taxon>
    </lineage>
</organism>
<protein>
    <submittedName>
        <fullName evidence="3">Uncharacterized protein YciI</fullName>
    </submittedName>
</protein>
<dbReference type="SUPFAM" id="SSF54909">
    <property type="entry name" value="Dimeric alpha+beta barrel"/>
    <property type="match status" value="1"/>
</dbReference>
<name>A0A318RK01_WILLI</name>
<gene>
    <name evidence="3" type="ORF">DFR67_109213</name>
</gene>
<dbReference type="InterPro" id="IPR011008">
    <property type="entry name" value="Dimeric_a/b-barrel"/>
</dbReference>
<proteinExistence type="inferred from homology"/>
<dbReference type="InterPro" id="IPR005545">
    <property type="entry name" value="YCII"/>
</dbReference>
<evidence type="ECO:0000313" key="3">
    <source>
        <dbReference type="EMBL" id="PYE15985.1"/>
    </source>
</evidence>
<dbReference type="OrthoDB" id="8968203at2"/>
<comment type="similarity">
    <text evidence="1">Belongs to the YciI family.</text>
</comment>
<dbReference type="Gene3D" id="3.30.70.1060">
    <property type="entry name" value="Dimeric alpha+beta barrel"/>
    <property type="match status" value="1"/>
</dbReference>
<dbReference type="PANTHER" id="PTHR37828">
    <property type="entry name" value="GSR2449 PROTEIN"/>
    <property type="match status" value="1"/>
</dbReference>
<evidence type="ECO:0000259" key="2">
    <source>
        <dbReference type="Pfam" id="PF03795"/>
    </source>
</evidence>
<comment type="caution">
    <text evidence="3">The sequence shown here is derived from an EMBL/GenBank/DDBJ whole genome shotgun (WGS) entry which is preliminary data.</text>
</comment>
<dbReference type="Proteomes" id="UP000247591">
    <property type="component" value="Unassembled WGS sequence"/>
</dbReference>
<dbReference type="Pfam" id="PF03795">
    <property type="entry name" value="YCII"/>
    <property type="match status" value="1"/>
</dbReference>
<dbReference type="EMBL" id="QJSP01000009">
    <property type="protein sequence ID" value="PYE15985.1"/>
    <property type="molecule type" value="Genomic_DNA"/>
</dbReference>
<evidence type="ECO:0000313" key="4">
    <source>
        <dbReference type="Proteomes" id="UP000247591"/>
    </source>
</evidence>
<dbReference type="AlphaFoldDB" id="A0A318RK01"/>
<accession>A0A318RK01</accession>
<dbReference type="RefSeq" id="WP_110470606.1">
    <property type="nucleotide sequence ID" value="NZ_QJSP01000009.1"/>
</dbReference>
<sequence>MFVISSTYTRPLERGESVVTQHLAFLDQCYDAGRFIASGPRRPFTGGLIIARGDDENEVRALMGNDPMVRAGVAHYDYLHFHPSRAVHPDLVES</sequence>